<feature type="domain" description="DNA-directed DNA polymerase family A palm" evidence="2">
    <location>
        <begin position="226"/>
        <end position="367"/>
    </location>
</feature>
<proteinExistence type="predicted"/>
<dbReference type="PANTHER" id="PTHR10133">
    <property type="entry name" value="DNA POLYMERASE I"/>
    <property type="match status" value="1"/>
</dbReference>
<dbReference type="InterPro" id="IPR036397">
    <property type="entry name" value="RNaseH_sf"/>
</dbReference>
<keyword evidence="1" id="KW-0235">DNA replication</keyword>
<protein>
    <submittedName>
        <fullName evidence="4">Putative DNA polymerase</fullName>
    </submittedName>
</protein>
<dbReference type="EMBL" id="MT143949">
    <property type="protein sequence ID" value="QJH93133.1"/>
    <property type="molecule type" value="Genomic_DNA"/>
</dbReference>
<evidence type="ECO:0000313" key="4">
    <source>
        <dbReference type="EMBL" id="QJH92644.1"/>
    </source>
</evidence>
<dbReference type="SUPFAM" id="SSF56672">
    <property type="entry name" value="DNA/RNA polymerases"/>
    <property type="match status" value="1"/>
</dbReference>
<dbReference type="GO" id="GO:0003677">
    <property type="term" value="F:DNA binding"/>
    <property type="evidence" value="ECO:0007669"/>
    <property type="project" value="InterPro"/>
</dbReference>
<dbReference type="SUPFAM" id="SSF53098">
    <property type="entry name" value="Ribonuclease H-like"/>
    <property type="match status" value="1"/>
</dbReference>
<dbReference type="EMBL" id="MT143908">
    <property type="protein sequence ID" value="QJH92644.1"/>
    <property type="molecule type" value="Genomic_DNA"/>
</dbReference>
<dbReference type="InterPro" id="IPR012337">
    <property type="entry name" value="RNaseH-like_sf"/>
</dbReference>
<dbReference type="PANTHER" id="PTHR10133:SF27">
    <property type="entry name" value="DNA POLYMERASE NU"/>
    <property type="match status" value="1"/>
</dbReference>
<feature type="domain" description="3'-5' exonuclease" evidence="3">
    <location>
        <begin position="1"/>
        <end position="77"/>
    </location>
</feature>
<evidence type="ECO:0000259" key="2">
    <source>
        <dbReference type="Pfam" id="PF00476"/>
    </source>
</evidence>
<gene>
    <name evidence="4" type="ORF">MM171A02761_0004</name>
    <name evidence="5" type="ORF">MM171B03052_0002</name>
</gene>
<dbReference type="InterPro" id="IPR001098">
    <property type="entry name" value="DNA-dir_DNA_pol_A_palm_dom"/>
</dbReference>
<evidence type="ECO:0000313" key="5">
    <source>
        <dbReference type="EMBL" id="QJH93133.1"/>
    </source>
</evidence>
<dbReference type="InterPro" id="IPR002562">
    <property type="entry name" value="3'-5'_exonuclease_dom"/>
</dbReference>
<dbReference type="InterPro" id="IPR043502">
    <property type="entry name" value="DNA/RNA_pol_sf"/>
</dbReference>
<name>A0A6M3X4J3_9ZZZZ</name>
<dbReference type="Gene3D" id="1.20.1060.10">
    <property type="entry name" value="Taq DNA Polymerase, Chain T, domain 4"/>
    <property type="match status" value="1"/>
</dbReference>
<dbReference type="Pfam" id="PF00476">
    <property type="entry name" value="DNA_pol_A"/>
    <property type="match status" value="1"/>
</dbReference>
<reference evidence="4" key="1">
    <citation type="submission" date="2020-03" db="EMBL/GenBank/DDBJ databases">
        <title>The deep terrestrial virosphere.</title>
        <authorList>
            <person name="Holmfeldt K."/>
            <person name="Nilsson E."/>
            <person name="Simone D."/>
            <person name="Lopez-Fernandez M."/>
            <person name="Wu X."/>
            <person name="de Brujin I."/>
            <person name="Lundin D."/>
            <person name="Andersson A."/>
            <person name="Bertilsson S."/>
            <person name="Dopson M."/>
        </authorList>
    </citation>
    <scope>NUCLEOTIDE SEQUENCE</scope>
    <source>
        <strain evidence="4">MM171A02761</strain>
        <strain evidence="5">MM171B03052</strain>
    </source>
</reference>
<dbReference type="GO" id="GO:0006261">
    <property type="term" value="P:DNA-templated DNA replication"/>
    <property type="evidence" value="ECO:0007669"/>
    <property type="project" value="InterPro"/>
</dbReference>
<dbReference type="GO" id="GO:0008408">
    <property type="term" value="F:3'-5' exonuclease activity"/>
    <property type="evidence" value="ECO:0007669"/>
    <property type="project" value="InterPro"/>
</dbReference>
<evidence type="ECO:0000259" key="3">
    <source>
        <dbReference type="Pfam" id="PF01612"/>
    </source>
</evidence>
<dbReference type="Gene3D" id="3.30.70.370">
    <property type="match status" value="1"/>
</dbReference>
<dbReference type="GO" id="GO:0003887">
    <property type="term" value="F:DNA-directed DNA polymerase activity"/>
    <property type="evidence" value="ECO:0007669"/>
    <property type="project" value="InterPro"/>
</dbReference>
<dbReference type="Gene3D" id="3.30.420.10">
    <property type="entry name" value="Ribonuclease H-like superfamily/Ribonuclease H"/>
    <property type="match status" value="1"/>
</dbReference>
<accession>A0A6M3X4J3</accession>
<dbReference type="Pfam" id="PF01612">
    <property type="entry name" value="DNA_pol_A_exo1"/>
    <property type="match status" value="1"/>
</dbReference>
<dbReference type="AlphaFoldDB" id="A0A6M3X4J3"/>
<organism evidence="4">
    <name type="scientific">viral metagenome</name>
    <dbReference type="NCBI Taxonomy" id="1070528"/>
    <lineage>
        <taxon>unclassified sequences</taxon>
        <taxon>metagenomes</taxon>
        <taxon>organismal metagenomes</taxon>
    </lineage>
</organism>
<dbReference type="InterPro" id="IPR002298">
    <property type="entry name" value="DNA_polymerase_A"/>
</dbReference>
<sequence length="367" mass="41611">MQIAKAMIQDPDVLTVLHNAKFDLRVLSQLNIHPAHCECTMQMAYLLGEPALSLKVLAYRIVGIEMRTYNQVTYAATQNKARAYLTNIISREWDDPEPIIRTGKDGTIKLSFPKNIKGKVKRLLAKAMDDPTIDRYSKWYAMDENGGRGQVEAVIGRMERAYLDEVDPQIAEKYAKLDAEATFAIYPYLHSQIQEYGLQGVLERDMDCIPMIIEMEDNGVLLDVAELESLKHDLDELTESTQTDINYLAGRYVNPRSSQQVVALLQDEGIYTDMETSTDASVLDQYKEHTIVNKIQDYRAYTKLQSTYVEGLMKSVGADGRVHTKFSTTRTETGRLASSKPALQNIPVRTELGRRIRKAFISERGGW</sequence>
<dbReference type="PRINTS" id="PR00868">
    <property type="entry name" value="DNAPOLI"/>
</dbReference>
<evidence type="ECO:0000256" key="1">
    <source>
        <dbReference type="ARBA" id="ARBA00022705"/>
    </source>
</evidence>
<dbReference type="GO" id="GO:0006302">
    <property type="term" value="P:double-strand break repair"/>
    <property type="evidence" value="ECO:0007669"/>
    <property type="project" value="TreeGrafter"/>
</dbReference>